<keyword evidence="2" id="KW-1185">Reference proteome</keyword>
<evidence type="ECO:0000313" key="1">
    <source>
        <dbReference type="EMBL" id="CEF64972.1"/>
    </source>
</evidence>
<evidence type="ECO:0000313" key="4">
    <source>
        <dbReference type="WormBase" id="SRAE_1000322500"/>
    </source>
</evidence>
<dbReference type="GeneID" id="36377337"/>
<name>A0A090L5G3_STRRB</name>
<evidence type="ECO:0000313" key="2">
    <source>
        <dbReference type="Proteomes" id="UP000035682"/>
    </source>
</evidence>
<evidence type="ECO:0000313" key="3">
    <source>
        <dbReference type="WBParaSite" id="SRAE_1000322500.1"/>
    </source>
</evidence>
<dbReference type="WormBase" id="SRAE_1000322500">
    <property type="protein sequence ID" value="SRP00171"/>
    <property type="gene ID" value="WBGene00259842"/>
</dbReference>
<dbReference type="EMBL" id="LN609528">
    <property type="protein sequence ID" value="CEF64972.1"/>
    <property type="molecule type" value="Genomic_DNA"/>
</dbReference>
<dbReference type="CTD" id="36377337"/>
<dbReference type="AlphaFoldDB" id="A0A090L5G3"/>
<protein>
    <submittedName>
        <fullName evidence="1 3">Uncharacterized protein</fullName>
    </submittedName>
</protein>
<reference evidence="3" key="2">
    <citation type="submission" date="2020-12" db="UniProtKB">
        <authorList>
            <consortium name="WormBaseParasite"/>
        </authorList>
    </citation>
    <scope>IDENTIFICATION</scope>
</reference>
<proteinExistence type="predicted"/>
<accession>A0A090L5G3</accession>
<dbReference type="RefSeq" id="XP_024504173.1">
    <property type="nucleotide sequence ID" value="XM_024650391.1"/>
</dbReference>
<reference evidence="1 2" key="1">
    <citation type="submission" date="2014-09" db="EMBL/GenBank/DDBJ databases">
        <authorList>
            <person name="Martin A.A."/>
        </authorList>
    </citation>
    <scope>NUCLEOTIDE SEQUENCE</scope>
    <source>
        <strain evidence="2">ED321</strain>
        <strain evidence="1">ED321 Heterogonic</strain>
    </source>
</reference>
<gene>
    <name evidence="1 3 4" type="ORF">SRAE_1000322500</name>
</gene>
<dbReference type="WBParaSite" id="SRAE_1000322500.1">
    <property type="protein sequence ID" value="SRAE_1000322500.1"/>
    <property type="gene ID" value="WBGene00259842"/>
</dbReference>
<organism evidence="1">
    <name type="scientific">Strongyloides ratti</name>
    <name type="common">Parasitic roundworm</name>
    <dbReference type="NCBI Taxonomy" id="34506"/>
    <lineage>
        <taxon>Eukaryota</taxon>
        <taxon>Metazoa</taxon>
        <taxon>Ecdysozoa</taxon>
        <taxon>Nematoda</taxon>
        <taxon>Chromadorea</taxon>
        <taxon>Rhabditida</taxon>
        <taxon>Tylenchina</taxon>
        <taxon>Panagrolaimomorpha</taxon>
        <taxon>Strongyloidoidea</taxon>
        <taxon>Strongyloididae</taxon>
        <taxon>Strongyloides</taxon>
    </lineage>
</organism>
<sequence length="100" mass="11500">MLSSKKSLTNYNNAKLSLYQDKDLYLDLLKLRLTESNGTFNKKEKMTPYEINSFCYAPVRPNLRRSRINHHSGLLKSRCLFQSSKIITATPGDDGNTEKK</sequence>
<dbReference type="Proteomes" id="UP000035682">
    <property type="component" value="Unplaced"/>
</dbReference>